<gene>
    <name evidence="1" type="ORF">KI659_04900</name>
</gene>
<proteinExistence type="predicted"/>
<keyword evidence="2" id="KW-1185">Reference proteome</keyword>
<comment type="caution">
    <text evidence="1">The sequence shown here is derived from an EMBL/GenBank/DDBJ whole genome shotgun (WGS) entry which is preliminary data.</text>
</comment>
<dbReference type="Proteomes" id="UP001319104">
    <property type="component" value="Unassembled WGS sequence"/>
</dbReference>
<evidence type="ECO:0000313" key="1">
    <source>
        <dbReference type="EMBL" id="MBS9523352.1"/>
    </source>
</evidence>
<dbReference type="InterPro" id="IPR025316">
    <property type="entry name" value="DUF4221"/>
</dbReference>
<dbReference type="EMBL" id="JAHCMY010000002">
    <property type="protein sequence ID" value="MBS9523352.1"/>
    <property type="molecule type" value="Genomic_DNA"/>
</dbReference>
<organism evidence="1 2">
    <name type="scientific">Litoribacter ruber</name>
    <dbReference type="NCBI Taxonomy" id="702568"/>
    <lineage>
        <taxon>Bacteria</taxon>
        <taxon>Pseudomonadati</taxon>
        <taxon>Bacteroidota</taxon>
        <taxon>Cytophagia</taxon>
        <taxon>Cytophagales</taxon>
        <taxon>Cyclobacteriaceae</taxon>
        <taxon>Litoribacter</taxon>
    </lineage>
</organism>
<evidence type="ECO:0000313" key="2">
    <source>
        <dbReference type="Proteomes" id="UP001319104"/>
    </source>
</evidence>
<dbReference type="AlphaFoldDB" id="A0AAP2CG08"/>
<reference evidence="1 2" key="1">
    <citation type="submission" date="2021-05" db="EMBL/GenBank/DDBJ databases">
        <authorList>
            <person name="Zhang Z.D."/>
            <person name="Osman G."/>
        </authorList>
    </citation>
    <scope>NUCLEOTIDE SEQUENCE [LARGE SCALE GENOMIC DNA]</scope>
    <source>
        <strain evidence="1 2">KCTC 32217</strain>
    </source>
</reference>
<sequence>MKKFYPIFAAALFFACSENPKDLSQSQSLSLNFELDTVMVDAGDDIIFLAGGLHQSDLSSDGTTFYNFDFNENLLEVIDLDNLRLSHKIPFEKEGPNGTGNVYGVQNLSDGRYLLSNFTSIGIFSEQGQREDSYDFSKVPSGILEEGEVVSSDGILSEDGKYFVSFYAKGWAGAHGIAKLDLETREILRFPVDQLKALDRYTMKSHDEYKMEISMVANHLSWHEEKLLISNSVENQLLVIDPNHNSISQHSYEALLTPNYSKEPNKRDFDTFEEIGEVGETYRNEVYFGKWLCDPLSERFYRLSHIFEREVGEDQEEYKVVLTVFDKDFQQLYEGLTPLKSNYFNPFVRGGKLYLFENINDELAFIVLTINEA</sequence>
<dbReference type="RefSeq" id="WP_213944249.1">
    <property type="nucleotide sequence ID" value="NZ_JAHCMY010000002.1"/>
</dbReference>
<dbReference type="SUPFAM" id="SSF50969">
    <property type="entry name" value="YVTN repeat-like/Quinoprotein amine dehydrogenase"/>
    <property type="match status" value="1"/>
</dbReference>
<accession>A0AAP2CG08</accession>
<dbReference type="Pfam" id="PF13970">
    <property type="entry name" value="DUF4221"/>
    <property type="match status" value="1"/>
</dbReference>
<dbReference type="InterPro" id="IPR011044">
    <property type="entry name" value="Quino_amine_DH_bsu"/>
</dbReference>
<dbReference type="PROSITE" id="PS51257">
    <property type="entry name" value="PROKAR_LIPOPROTEIN"/>
    <property type="match status" value="1"/>
</dbReference>
<protein>
    <submittedName>
        <fullName evidence="1">DUF4221 family protein</fullName>
    </submittedName>
</protein>
<name>A0AAP2CG08_9BACT</name>